<dbReference type="PANTHER" id="PTHR48047">
    <property type="entry name" value="GLYCOSYLTRANSFERASE"/>
    <property type="match status" value="1"/>
</dbReference>
<protein>
    <recommendedName>
        <fullName evidence="5">Glycosyltransferase</fullName>
        <ecNumber evidence="5">2.4.1.-</ecNumber>
    </recommendedName>
</protein>
<dbReference type="Gene3D" id="3.40.50.2000">
    <property type="entry name" value="Glycogen Phosphorylase B"/>
    <property type="match status" value="2"/>
</dbReference>
<dbReference type="FunFam" id="3.40.50.2000:FF:000047">
    <property type="entry name" value="Glycosyltransferase"/>
    <property type="match status" value="1"/>
</dbReference>
<dbReference type="FunFam" id="3.40.50.2000:FF:000071">
    <property type="entry name" value="Glycosyltransferase"/>
    <property type="match status" value="1"/>
</dbReference>
<accession>A0A7C9A2U4</accession>
<evidence type="ECO:0000256" key="1">
    <source>
        <dbReference type="ARBA" id="ARBA00009995"/>
    </source>
</evidence>
<dbReference type="EC" id="2.4.1.-" evidence="5"/>
<keyword evidence="2 4" id="KW-0328">Glycosyltransferase</keyword>
<name>A0A7C9A2U4_OPUST</name>
<sequence length="484" mass="55166">MNMAAENQQLHVVFFPFLAHGHMIPTLDIVRLFASYGVRVTIITTPLNAPIFNKAVETAKKMGTWVIDVELFRFPAEEAGLPEGFENIELVKGDGMIVKFIAATELLREQLEPYLQKTRPNCLVADMFFPWATECAAKFDIPRLVFHGTNFFYLCASEIIRLYEPYKNVSSDEEPFALPFLPHQTQMTRLQLPEDLWKYAESDFKRRIALIHESEVKSYGVIVNSFYELEPDYADFFGKELGRRAWHIGPASLCNRSIENKVQGQKLPDLDQHECLKWLNSRKPNSVIYICFGSTAHIIGPQLHEIAVALQASEQAFIWVVKNEDYEKSAEWLPTGFEKRLEERGLIIKGWAPQMLILEHEAVGAFVSHCGWNSILEGISAGVPVVTWPLFAEQFYNEMFVTQILKIGVPVGSKKWGIVTTTEYMVKWDSIDKALREIMGGEEAEEIRNRAKTLKEIAWKAVEEGGSSYSDLSALINELRVHRA</sequence>
<reference evidence="6" key="1">
    <citation type="journal article" date="2013" name="J. Plant Res.">
        <title>Effect of fungi and light on seed germination of three Opuntia species from semiarid lands of central Mexico.</title>
        <authorList>
            <person name="Delgado-Sanchez P."/>
            <person name="Jimenez-Bremont J.F."/>
            <person name="Guerrero-Gonzalez Mde L."/>
            <person name="Flores J."/>
        </authorList>
    </citation>
    <scope>NUCLEOTIDE SEQUENCE</scope>
    <source>
        <tissue evidence="6">Cladode</tissue>
    </source>
</reference>
<organism evidence="6">
    <name type="scientific">Opuntia streptacantha</name>
    <name type="common">Prickly pear cactus</name>
    <name type="synonym">Opuntia cardona</name>
    <dbReference type="NCBI Taxonomy" id="393608"/>
    <lineage>
        <taxon>Eukaryota</taxon>
        <taxon>Viridiplantae</taxon>
        <taxon>Streptophyta</taxon>
        <taxon>Embryophyta</taxon>
        <taxon>Tracheophyta</taxon>
        <taxon>Spermatophyta</taxon>
        <taxon>Magnoliopsida</taxon>
        <taxon>eudicotyledons</taxon>
        <taxon>Gunneridae</taxon>
        <taxon>Pentapetalae</taxon>
        <taxon>Caryophyllales</taxon>
        <taxon>Cactineae</taxon>
        <taxon>Cactaceae</taxon>
        <taxon>Opuntioideae</taxon>
        <taxon>Opuntia</taxon>
    </lineage>
</organism>
<dbReference type="CDD" id="cd03784">
    <property type="entry name" value="GT1_Gtf-like"/>
    <property type="match status" value="1"/>
</dbReference>
<dbReference type="PANTHER" id="PTHR48047:SF45">
    <property type="entry name" value="SCOPOLETIN GLUCOSYLTRANSFERASE-LIKE"/>
    <property type="match status" value="1"/>
</dbReference>
<dbReference type="EMBL" id="GISG01190811">
    <property type="protein sequence ID" value="MBA4656153.1"/>
    <property type="molecule type" value="Transcribed_RNA"/>
</dbReference>
<dbReference type="Pfam" id="PF00201">
    <property type="entry name" value="UDPGT"/>
    <property type="match status" value="1"/>
</dbReference>
<proteinExistence type="inferred from homology"/>
<comment type="similarity">
    <text evidence="1 4">Belongs to the UDP-glycosyltransferase family.</text>
</comment>
<evidence type="ECO:0000256" key="4">
    <source>
        <dbReference type="RuleBase" id="RU003718"/>
    </source>
</evidence>
<evidence type="ECO:0000256" key="3">
    <source>
        <dbReference type="ARBA" id="ARBA00022679"/>
    </source>
</evidence>
<dbReference type="SUPFAM" id="SSF53756">
    <property type="entry name" value="UDP-Glycosyltransferase/glycogen phosphorylase"/>
    <property type="match status" value="1"/>
</dbReference>
<dbReference type="InterPro" id="IPR002213">
    <property type="entry name" value="UDP_glucos_trans"/>
</dbReference>
<evidence type="ECO:0000256" key="5">
    <source>
        <dbReference type="RuleBase" id="RU362057"/>
    </source>
</evidence>
<keyword evidence="3 4" id="KW-0808">Transferase</keyword>
<dbReference type="PROSITE" id="PS00375">
    <property type="entry name" value="UDPGT"/>
    <property type="match status" value="1"/>
</dbReference>
<evidence type="ECO:0000313" key="6">
    <source>
        <dbReference type="EMBL" id="MBA4656153.1"/>
    </source>
</evidence>
<dbReference type="GO" id="GO:0035251">
    <property type="term" value="F:UDP-glucosyltransferase activity"/>
    <property type="evidence" value="ECO:0007669"/>
    <property type="project" value="TreeGrafter"/>
</dbReference>
<dbReference type="InterPro" id="IPR035595">
    <property type="entry name" value="UDP_glycos_trans_CS"/>
</dbReference>
<evidence type="ECO:0000256" key="2">
    <source>
        <dbReference type="ARBA" id="ARBA00022676"/>
    </source>
</evidence>
<reference evidence="6" key="2">
    <citation type="submission" date="2020-07" db="EMBL/GenBank/DDBJ databases">
        <authorList>
            <person name="Vera ALvarez R."/>
            <person name="Arias-Moreno D.M."/>
            <person name="Jimenez-Jacinto V."/>
            <person name="Jimenez-Bremont J.F."/>
            <person name="Swaminathan K."/>
            <person name="Moose S.P."/>
            <person name="Guerrero-Gonzalez M.L."/>
            <person name="Marino-Ramirez L."/>
            <person name="Landsman D."/>
            <person name="Rodriguez-Kessler M."/>
            <person name="Delgado-Sanchez P."/>
        </authorList>
    </citation>
    <scope>NUCLEOTIDE SEQUENCE</scope>
    <source>
        <tissue evidence="6">Cladode</tissue>
    </source>
</reference>
<dbReference type="AlphaFoldDB" id="A0A7C9A2U4"/>